<sequence length="211" mass="24157">MLNPLIHNSSSAPTSPLVTRSIQITGPVSTRQRVIRHTQSILASNILVTAVRTKSRRDNSPSRMVHHVPINMINGTNSDANNNNNNYQLPHHPNNNQYRRLSRLVKCRTLDFTEFPEGMREYAGYGPKRTVRISKSQPGSPVSIPRISVQDFDITIAGSERTPSIDKREDEVQSEPVKDNHVLSNRWWCSSDYFDWSYLFLSMDMALFKEF</sequence>
<evidence type="ECO:0000313" key="1">
    <source>
        <dbReference type="EMBL" id="TRY79286.1"/>
    </source>
</evidence>
<dbReference type="Proteomes" id="UP000318571">
    <property type="component" value="Chromosome 6"/>
</dbReference>
<proteinExistence type="predicted"/>
<keyword evidence="2" id="KW-1185">Reference proteome</keyword>
<reference evidence="1 2" key="1">
    <citation type="journal article" date="2018" name="Nat. Ecol. Evol.">
        <title>Genomic signatures of mitonuclear coevolution across populations of Tigriopus californicus.</title>
        <authorList>
            <person name="Barreto F.S."/>
            <person name="Watson E.T."/>
            <person name="Lima T.G."/>
            <person name="Willett C.S."/>
            <person name="Edmands S."/>
            <person name="Li W."/>
            <person name="Burton R.S."/>
        </authorList>
    </citation>
    <scope>NUCLEOTIDE SEQUENCE [LARGE SCALE GENOMIC DNA]</scope>
    <source>
        <strain evidence="1 2">San Diego</strain>
    </source>
</reference>
<comment type="caution">
    <text evidence="1">The sequence shown here is derived from an EMBL/GenBank/DDBJ whole genome shotgun (WGS) entry which is preliminary data.</text>
</comment>
<accession>A0A553PNN6</accession>
<name>A0A553PNN6_TIGCA</name>
<gene>
    <name evidence="1" type="ORF">TCAL_14794</name>
</gene>
<protein>
    <submittedName>
        <fullName evidence="1">Uncharacterized protein</fullName>
    </submittedName>
</protein>
<dbReference type="AlphaFoldDB" id="A0A553PNN6"/>
<evidence type="ECO:0000313" key="2">
    <source>
        <dbReference type="Proteomes" id="UP000318571"/>
    </source>
</evidence>
<organism evidence="1 2">
    <name type="scientific">Tigriopus californicus</name>
    <name type="common">Marine copepod</name>
    <dbReference type="NCBI Taxonomy" id="6832"/>
    <lineage>
        <taxon>Eukaryota</taxon>
        <taxon>Metazoa</taxon>
        <taxon>Ecdysozoa</taxon>
        <taxon>Arthropoda</taxon>
        <taxon>Crustacea</taxon>
        <taxon>Multicrustacea</taxon>
        <taxon>Hexanauplia</taxon>
        <taxon>Copepoda</taxon>
        <taxon>Harpacticoida</taxon>
        <taxon>Harpacticidae</taxon>
        <taxon>Tigriopus</taxon>
    </lineage>
</organism>
<dbReference type="EMBL" id="VCGU01000002">
    <property type="protein sequence ID" value="TRY79286.1"/>
    <property type="molecule type" value="Genomic_DNA"/>
</dbReference>